<comment type="catalytic activity">
    <reaction evidence="8">
        <text>L-seryl-tRNA(Sec) + selenophosphate + H(+) = L-selenocysteinyl-tRNA(Sec) + phosphate</text>
        <dbReference type="Rhea" id="RHEA:22728"/>
        <dbReference type="Rhea" id="RHEA-COMP:9742"/>
        <dbReference type="Rhea" id="RHEA-COMP:9743"/>
        <dbReference type="ChEBI" id="CHEBI:15378"/>
        <dbReference type="ChEBI" id="CHEBI:16144"/>
        <dbReference type="ChEBI" id="CHEBI:43474"/>
        <dbReference type="ChEBI" id="CHEBI:78533"/>
        <dbReference type="ChEBI" id="CHEBI:78573"/>
        <dbReference type="EC" id="2.9.1.1"/>
    </reaction>
</comment>
<dbReference type="RefSeq" id="WP_089183196.1">
    <property type="nucleotide sequence ID" value="NZ_CP043427.1"/>
</dbReference>
<keyword evidence="5 8" id="KW-0648">Protein biosynthesis</keyword>
<dbReference type="PANTHER" id="PTHR32328:SF0">
    <property type="entry name" value="L-SERYL-TRNA(SEC) SELENIUM TRANSFERASE"/>
    <property type="match status" value="1"/>
</dbReference>
<reference evidence="10 11" key="1">
    <citation type="submission" date="2018-06" db="EMBL/GenBank/DDBJ databases">
        <authorList>
            <consortium name="Pathogen Informatics"/>
            <person name="Doyle S."/>
        </authorList>
    </citation>
    <scope>NUCLEOTIDE SEQUENCE [LARGE SCALE GENOMIC DNA]</scope>
    <source>
        <strain evidence="10 11">NCTC12475</strain>
    </source>
</reference>
<dbReference type="InterPro" id="IPR015421">
    <property type="entry name" value="PyrdxlP-dep_Trfase_major"/>
</dbReference>
<dbReference type="GO" id="GO:0001717">
    <property type="term" value="P:conversion of seryl-tRNAsec to selenocys-tRNAsec"/>
    <property type="evidence" value="ECO:0007669"/>
    <property type="project" value="UniProtKB-UniRule"/>
</dbReference>
<dbReference type="HAMAP" id="MF_00423">
    <property type="entry name" value="SelA"/>
    <property type="match status" value="1"/>
</dbReference>
<dbReference type="Proteomes" id="UP000254920">
    <property type="component" value="Unassembled WGS sequence"/>
</dbReference>
<protein>
    <recommendedName>
        <fullName evidence="8">L-seryl-tRNA(Sec) selenium transferase</fullName>
        <ecNumber evidence="8">2.9.1.1</ecNumber>
    </recommendedName>
    <alternativeName>
        <fullName evidence="8">Selenocysteine synthase</fullName>
        <shortName evidence="8">Sec synthase</shortName>
    </alternativeName>
    <alternativeName>
        <fullName evidence="8">Selenocysteinyl-tRNA(Sec) synthase</fullName>
    </alternativeName>
</protein>
<comment type="similarity">
    <text evidence="7 8">Belongs to the SelA family.</text>
</comment>
<dbReference type="UniPathway" id="UPA00906">
    <property type="reaction ID" value="UER00896"/>
</dbReference>
<organism evidence="10 11">
    <name type="scientific">Campylobacter sputorum subsp. sputorum</name>
    <dbReference type="NCBI Taxonomy" id="32024"/>
    <lineage>
        <taxon>Bacteria</taxon>
        <taxon>Pseudomonadati</taxon>
        <taxon>Campylobacterota</taxon>
        <taxon>Epsilonproteobacteria</taxon>
        <taxon>Campylobacterales</taxon>
        <taxon>Campylobacteraceae</taxon>
        <taxon>Campylobacter</taxon>
    </lineage>
</organism>
<dbReference type="OrthoDB" id="9787096at2"/>
<keyword evidence="11" id="KW-1185">Reference proteome</keyword>
<dbReference type="GO" id="GO:0004125">
    <property type="term" value="F:L-seryl-tRNA(Sec) selenium transferase activity"/>
    <property type="evidence" value="ECO:0007669"/>
    <property type="project" value="UniProtKB-UniRule"/>
</dbReference>
<comment type="subcellular location">
    <subcellularLocation>
        <location evidence="8">Cytoplasm</location>
    </subcellularLocation>
</comment>
<gene>
    <name evidence="8 10" type="primary">selA</name>
    <name evidence="10" type="ORF">NCTC12475_01046</name>
</gene>
<dbReference type="GeneID" id="93091467"/>
<dbReference type="GO" id="GO:0001514">
    <property type="term" value="P:selenocysteine incorporation"/>
    <property type="evidence" value="ECO:0007669"/>
    <property type="project" value="UniProtKB-UniRule"/>
</dbReference>
<evidence type="ECO:0000256" key="9">
    <source>
        <dbReference type="PIRSR" id="PIRSR618319-50"/>
    </source>
</evidence>
<dbReference type="InterPro" id="IPR018319">
    <property type="entry name" value="SelA-like"/>
</dbReference>
<keyword evidence="6 8" id="KW-0711">Selenium</keyword>
<dbReference type="Gene3D" id="3.40.640.10">
    <property type="entry name" value="Type I PLP-dependent aspartate aminotransferase-like (Major domain)"/>
    <property type="match status" value="1"/>
</dbReference>
<dbReference type="Gene3D" id="3.90.1150.180">
    <property type="match status" value="1"/>
</dbReference>
<name>A0A381DJM7_9BACT</name>
<dbReference type="NCBIfam" id="TIGR00474">
    <property type="entry name" value="selA"/>
    <property type="match status" value="1"/>
</dbReference>
<evidence type="ECO:0000256" key="8">
    <source>
        <dbReference type="HAMAP-Rule" id="MF_00423"/>
    </source>
</evidence>
<dbReference type="STRING" id="32024.GCA_000788295_01503"/>
<dbReference type="InterPro" id="IPR004534">
    <property type="entry name" value="SelA_trans"/>
</dbReference>
<proteinExistence type="inferred from homology"/>
<keyword evidence="3 8" id="KW-0808">Transferase</keyword>
<dbReference type="GO" id="GO:0005737">
    <property type="term" value="C:cytoplasm"/>
    <property type="evidence" value="ECO:0007669"/>
    <property type="project" value="UniProtKB-SubCell"/>
</dbReference>
<keyword evidence="4 8" id="KW-0663">Pyridoxal phosphate</keyword>
<comment type="cofactor">
    <cofactor evidence="1 8 9">
        <name>pyridoxal 5'-phosphate</name>
        <dbReference type="ChEBI" id="CHEBI:597326"/>
    </cofactor>
</comment>
<dbReference type="EC" id="2.9.1.1" evidence="8"/>
<dbReference type="AlphaFoldDB" id="A0A381DJM7"/>
<dbReference type="SUPFAM" id="SSF53383">
    <property type="entry name" value="PLP-dependent transferases"/>
    <property type="match status" value="1"/>
</dbReference>
<accession>A0A381DJM7</accession>
<evidence type="ECO:0000313" key="10">
    <source>
        <dbReference type="EMBL" id="SUX10835.1"/>
    </source>
</evidence>
<feature type="modified residue" description="N6-(pyridoxal phosphate)lysine" evidence="8 9">
    <location>
        <position position="284"/>
    </location>
</feature>
<comment type="function">
    <text evidence="8">Converts seryl-tRNA(Sec) to selenocysteinyl-tRNA(Sec) required for selenoprotein biosynthesis.</text>
</comment>
<evidence type="ECO:0000256" key="3">
    <source>
        <dbReference type="ARBA" id="ARBA00022679"/>
    </source>
</evidence>
<dbReference type="Pfam" id="PF03841">
    <property type="entry name" value="SelA"/>
    <property type="match status" value="1"/>
</dbReference>
<evidence type="ECO:0000256" key="2">
    <source>
        <dbReference type="ARBA" id="ARBA00022490"/>
    </source>
</evidence>
<evidence type="ECO:0000256" key="4">
    <source>
        <dbReference type="ARBA" id="ARBA00022898"/>
    </source>
</evidence>
<evidence type="ECO:0000256" key="1">
    <source>
        <dbReference type="ARBA" id="ARBA00001933"/>
    </source>
</evidence>
<evidence type="ECO:0000256" key="5">
    <source>
        <dbReference type="ARBA" id="ARBA00022917"/>
    </source>
</evidence>
<dbReference type="EMBL" id="UFVD01000001">
    <property type="protein sequence ID" value="SUX10835.1"/>
    <property type="molecule type" value="Genomic_DNA"/>
</dbReference>
<evidence type="ECO:0000313" key="11">
    <source>
        <dbReference type="Proteomes" id="UP000254920"/>
    </source>
</evidence>
<comment type="pathway">
    <text evidence="8">Aminoacyl-tRNA biosynthesis; selenocysteinyl-tRNA(Sec) biosynthesis; selenocysteinyl-tRNA(Sec) from L-seryl-tRNA(Sec) (bacterial route): step 1/1.</text>
</comment>
<keyword evidence="2 8" id="KW-0963">Cytoplasm</keyword>
<evidence type="ECO:0000256" key="6">
    <source>
        <dbReference type="ARBA" id="ARBA00023266"/>
    </source>
</evidence>
<dbReference type="InterPro" id="IPR015424">
    <property type="entry name" value="PyrdxlP-dep_Trfase"/>
</dbReference>
<dbReference type="PANTHER" id="PTHR32328">
    <property type="entry name" value="L-SERYL-TRNA(SEC) SELENIUM TRANSFERASE"/>
    <property type="match status" value="1"/>
</dbReference>
<evidence type="ECO:0000256" key="7">
    <source>
        <dbReference type="ARBA" id="ARBA00044507"/>
    </source>
</evidence>
<sequence length="444" mass="49841">MHFRDIPQIDKIINDDKFKDYVKPLLTYIAKNEIASIRQKLQDKKDLNLSQDDIFEIISKKYDKFNRQKLQKVINATGVVVHTNLGRSLISEEIFDSVKNTICHASNLEYDLQNGRRGERYTFISNLASILFGCEDALVVNNNASAVFLVLNTLAKNKEVIVSRGELVEIGGSFRVPEVMSSSGAILKEIGTTNRTKIQDYENAINENTGLLLKVHRSNFDIVGFTKSASLQEISALGKDRNLPSYYDLGSGYLGELPYCLSKDEPSLDKIANSVDLLSFSGDKLFGSVQCGIILGKKKYINQLKKNQLLRMLRVDKITLSILNLTMFAYLNHSYNQIPTLNLLNRSEGELVEIGEFIIDKVGLKDISITKTNTYVGGGTMPNKKLPSIAVALDGDAINLERKFRDKNVIGRIEDDKFMLDLKSVLKSDINELVEIIKEVLSDE</sequence>